<dbReference type="SUPFAM" id="SSF53383">
    <property type="entry name" value="PLP-dependent transferases"/>
    <property type="match status" value="1"/>
</dbReference>
<keyword evidence="4" id="KW-0479">Metal-binding</keyword>
<accession>A0A2H0R609</accession>
<organism evidence="10 11">
    <name type="scientific">Candidatus Yanofskybacteria bacterium CG10_big_fil_rev_8_21_14_0_10_37_15</name>
    <dbReference type="NCBI Taxonomy" id="1975097"/>
    <lineage>
        <taxon>Bacteria</taxon>
        <taxon>Candidatus Yanofskyibacteriota</taxon>
    </lineage>
</organism>
<dbReference type="InterPro" id="IPR015421">
    <property type="entry name" value="PyrdxlP-dep_Trfase_major"/>
</dbReference>
<dbReference type="GO" id="GO:0046872">
    <property type="term" value="F:metal ion binding"/>
    <property type="evidence" value="ECO:0007669"/>
    <property type="project" value="UniProtKB-KW"/>
</dbReference>
<dbReference type="Proteomes" id="UP000230208">
    <property type="component" value="Unassembled WGS sequence"/>
</dbReference>
<dbReference type="Gene3D" id="1.10.260.50">
    <property type="match status" value="1"/>
</dbReference>
<gene>
    <name evidence="10" type="ORF">COV30_01070</name>
</gene>
<protein>
    <submittedName>
        <fullName evidence="10">Cysteine desulfurase NifS</fullName>
    </submittedName>
</protein>
<evidence type="ECO:0000256" key="4">
    <source>
        <dbReference type="ARBA" id="ARBA00022723"/>
    </source>
</evidence>
<evidence type="ECO:0000259" key="9">
    <source>
        <dbReference type="Pfam" id="PF00266"/>
    </source>
</evidence>
<evidence type="ECO:0000313" key="10">
    <source>
        <dbReference type="EMBL" id="PIR41959.1"/>
    </source>
</evidence>
<keyword evidence="6" id="KW-0408">Iron</keyword>
<feature type="domain" description="Aminotransferase class V" evidence="9">
    <location>
        <begin position="3"/>
        <end position="365"/>
    </location>
</feature>
<sequence length="383" mass="41751">MKIYLDNAAATPMASEVRKEVMRGMELIGNPSSFNDAGRIAAFEINKARVTVAQFLNAHVEEIIFTSSGSEANNMAILCTASKSPKNRDRIIVSPIEHLSILEPAISLKNKKVVYLKVDKEGFVNLEDAAAKISEKTFLVSLMYANNEIGTIQPIIKLGKIIKNSKKGGRYPLFHVDACQAAGVLNMNVNSLGADLLTFNGSKINGPRGIGVLYVKKGTPLDPYIMGGGQERGLRAGTENLSGILGLAKAIELIDKKGGERLRILRDYFFSKLGKIVPEAKINGPEWKNRLPNNINISILDLDSENMLLELDKYGISAGSGSACTARSVEPSHVLKAIGVGKEYLNGALRLSLGKQTTKKQIDYVLKILPKIISNLKKRYKIV</sequence>
<reference evidence="10 11" key="1">
    <citation type="submission" date="2017-09" db="EMBL/GenBank/DDBJ databases">
        <title>Depth-based differentiation of microbial function through sediment-hosted aquifers and enrichment of novel symbionts in the deep terrestrial subsurface.</title>
        <authorList>
            <person name="Probst A.J."/>
            <person name="Ladd B."/>
            <person name="Jarett J.K."/>
            <person name="Geller-Mcgrath D.E."/>
            <person name="Sieber C.M."/>
            <person name="Emerson J.B."/>
            <person name="Anantharaman K."/>
            <person name="Thomas B.C."/>
            <person name="Malmstrom R."/>
            <person name="Stieglmeier M."/>
            <person name="Klingl A."/>
            <person name="Woyke T."/>
            <person name="Ryan C.M."/>
            <person name="Banfield J.F."/>
        </authorList>
    </citation>
    <scope>NUCLEOTIDE SEQUENCE [LARGE SCALE GENOMIC DNA]</scope>
    <source>
        <strain evidence="10">CG10_big_fil_rev_8_21_14_0_10_37_15</strain>
    </source>
</reference>
<comment type="catalytic activity">
    <reaction evidence="8">
        <text>(sulfur carrier)-H + L-cysteine = (sulfur carrier)-SH + L-alanine</text>
        <dbReference type="Rhea" id="RHEA:43892"/>
        <dbReference type="Rhea" id="RHEA-COMP:14737"/>
        <dbReference type="Rhea" id="RHEA-COMP:14739"/>
        <dbReference type="ChEBI" id="CHEBI:29917"/>
        <dbReference type="ChEBI" id="CHEBI:35235"/>
        <dbReference type="ChEBI" id="CHEBI:57972"/>
        <dbReference type="ChEBI" id="CHEBI:64428"/>
        <dbReference type="EC" id="2.8.1.7"/>
    </reaction>
</comment>
<dbReference type="GO" id="GO:0051536">
    <property type="term" value="F:iron-sulfur cluster binding"/>
    <property type="evidence" value="ECO:0007669"/>
    <property type="project" value="UniProtKB-KW"/>
</dbReference>
<evidence type="ECO:0000256" key="3">
    <source>
        <dbReference type="ARBA" id="ARBA00022679"/>
    </source>
</evidence>
<keyword evidence="3" id="KW-0808">Transferase</keyword>
<evidence type="ECO:0000313" key="11">
    <source>
        <dbReference type="Proteomes" id="UP000230208"/>
    </source>
</evidence>
<evidence type="ECO:0000256" key="5">
    <source>
        <dbReference type="ARBA" id="ARBA00022898"/>
    </source>
</evidence>
<dbReference type="Gene3D" id="3.90.1150.10">
    <property type="entry name" value="Aspartate Aminotransferase, domain 1"/>
    <property type="match status" value="1"/>
</dbReference>
<keyword evidence="5" id="KW-0663">Pyridoxal phosphate</keyword>
<dbReference type="InterPro" id="IPR000192">
    <property type="entry name" value="Aminotrans_V_dom"/>
</dbReference>
<evidence type="ECO:0000256" key="8">
    <source>
        <dbReference type="ARBA" id="ARBA00050776"/>
    </source>
</evidence>
<comment type="caution">
    <text evidence="10">The sequence shown here is derived from an EMBL/GenBank/DDBJ whole genome shotgun (WGS) entry which is preliminary data.</text>
</comment>
<dbReference type="Pfam" id="PF00266">
    <property type="entry name" value="Aminotran_5"/>
    <property type="match status" value="1"/>
</dbReference>
<evidence type="ECO:0000256" key="2">
    <source>
        <dbReference type="ARBA" id="ARBA00006490"/>
    </source>
</evidence>
<comment type="similarity">
    <text evidence="2">Belongs to the class-V pyridoxal-phosphate-dependent aminotransferase family. NifS/IscS subfamily.</text>
</comment>
<keyword evidence="7" id="KW-0411">Iron-sulfur</keyword>
<dbReference type="InterPro" id="IPR016454">
    <property type="entry name" value="Cysteine_dSase"/>
</dbReference>
<name>A0A2H0R609_9BACT</name>
<evidence type="ECO:0000256" key="7">
    <source>
        <dbReference type="ARBA" id="ARBA00023014"/>
    </source>
</evidence>
<dbReference type="GO" id="GO:0031071">
    <property type="term" value="F:cysteine desulfurase activity"/>
    <property type="evidence" value="ECO:0007669"/>
    <property type="project" value="UniProtKB-EC"/>
</dbReference>
<evidence type="ECO:0000256" key="6">
    <source>
        <dbReference type="ARBA" id="ARBA00023004"/>
    </source>
</evidence>
<evidence type="ECO:0000256" key="1">
    <source>
        <dbReference type="ARBA" id="ARBA00001933"/>
    </source>
</evidence>
<dbReference type="InterPro" id="IPR015424">
    <property type="entry name" value="PyrdxlP-dep_Trfase"/>
</dbReference>
<dbReference type="Gene3D" id="3.40.640.10">
    <property type="entry name" value="Type I PLP-dependent aspartate aminotransferase-like (Major domain)"/>
    <property type="match status" value="1"/>
</dbReference>
<dbReference type="PANTHER" id="PTHR11601">
    <property type="entry name" value="CYSTEINE DESULFURYLASE FAMILY MEMBER"/>
    <property type="match status" value="1"/>
</dbReference>
<dbReference type="PANTHER" id="PTHR11601:SF34">
    <property type="entry name" value="CYSTEINE DESULFURASE"/>
    <property type="match status" value="1"/>
</dbReference>
<dbReference type="AlphaFoldDB" id="A0A2H0R609"/>
<dbReference type="InterPro" id="IPR015422">
    <property type="entry name" value="PyrdxlP-dep_Trfase_small"/>
</dbReference>
<proteinExistence type="inferred from homology"/>
<comment type="cofactor">
    <cofactor evidence="1">
        <name>pyridoxal 5'-phosphate</name>
        <dbReference type="ChEBI" id="CHEBI:597326"/>
    </cofactor>
</comment>
<dbReference type="PIRSF" id="PIRSF005572">
    <property type="entry name" value="NifS"/>
    <property type="match status" value="1"/>
</dbReference>
<dbReference type="EMBL" id="PCXP01000015">
    <property type="protein sequence ID" value="PIR41959.1"/>
    <property type="molecule type" value="Genomic_DNA"/>
</dbReference>